<protein>
    <recommendedName>
        <fullName evidence="12">Nuclear receptor domain-containing protein</fullName>
    </recommendedName>
</protein>
<comment type="caution">
    <text evidence="13">The sequence shown here is derived from an EMBL/GenBank/DDBJ whole genome shotgun (WGS) entry which is preliminary data.</text>
</comment>
<dbReference type="PRINTS" id="PR00047">
    <property type="entry name" value="STROIDFINGER"/>
</dbReference>
<evidence type="ECO:0000256" key="7">
    <source>
        <dbReference type="ARBA" id="ARBA00023163"/>
    </source>
</evidence>
<feature type="compositionally biased region" description="Low complexity" evidence="11">
    <location>
        <begin position="136"/>
        <end position="149"/>
    </location>
</feature>
<evidence type="ECO:0000259" key="12">
    <source>
        <dbReference type="PROSITE" id="PS51030"/>
    </source>
</evidence>
<dbReference type="PROSITE" id="PS00031">
    <property type="entry name" value="NUCLEAR_REC_DBD_1"/>
    <property type="match status" value="1"/>
</dbReference>
<dbReference type="Pfam" id="PF00105">
    <property type="entry name" value="zf-C4"/>
    <property type="match status" value="1"/>
</dbReference>
<feature type="compositionally biased region" description="Polar residues" evidence="11">
    <location>
        <begin position="804"/>
        <end position="835"/>
    </location>
</feature>
<evidence type="ECO:0000256" key="5">
    <source>
        <dbReference type="ARBA" id="ARBA00023015"/>
    </source>
</evidence>
<feature type="region of interest" description="Disordered" evidence="11">
    <location>
        <begin position="542"/>
        <end position="609"/>
    </location>
</feature>
<dbReference type="Gene3D" id="3.30.50.10">
    <property type="entry name" value="Erythroid Transcription Factor GATA-1, subunit A"/>
    <property type="match status" value="1"/>
</dbReference>
<keyword evidence="5" id="KW-0805">Transcription regulation</keyword>
<keyword evidence="10" id="KW-0175">Coiled coil</keyword>
<proteinExistence type="predicted"/>
<dbReference type="GO" id="GO:0004879">
    <property type="term" value="F:nuclear receptor activity"/>
    <property type="evidence" value="ECO:0007669"/>
    <property type="project" value="TreeGrafter"/>
</dbReference>
<gene>
    <name evidence="13" type="ORF">MEDL_49295</name>
</gene>
<keyword evidence="9" id="KW-0539">Nucleus</keyword>
<feature type="domain" description="Nuclear receptor" evidence="12">
    <location>
        <begin position="422"/>
        <end position="500"/>
    </location>
</feature>
<dbReference type="Proteomes" id="UP000683360">
    <property type="component" value="Unassembled WGS sequence"/>
</dbReference>
<feature type="region of interest" description="Disordered" evidence="11">
    <location>
        <begin position="119"/>
        <end position="150"/>
    </location>
</feature>
<dbReference type="OrthoDB" id="5837785at2759"/>
<evidence type="ECO:0000256" key="1">
    <source>
        <dbReference type="ARBA" id="ARBA00004123"/>
    </source>
</evidence>
<dbReference type="PANTHER" id="PTHR45805">
    <property type="entry name" value="NUCLEAR HORMONE RECEPTOR HR3-RELATED"/>
    <property type="match status" value="1"/>
</dbReference>
<feature type="compositionally biased region" description="Polar residues" evidence="11">
    <location>
        <begin position="342"/>
        <end position="357"/>
    </location>
</feature>
<evidence type="ECO:0000256" key="10">
    <source>
        <dbReference type="SAM" id="Coils"/>
    </source>
</evidence>
<evidence type="ECO:0000313" key="13">
    <source>
        <dbReference type="EMBL" id="CAG2236718.1"/>
    </source>
</evidence>
<feature type="region of interest" description="Disordered" evidence="11">
    <location>
        <begin position="342"/>
        <end position="415"/>
    </location>
</feature>
<feature type="coiled-coil region" evidence="10">
    <location>
        <begin position="57"/>
        <end position="84"/>
    </location>
</feature>
<feature type="region of interest" description="Disordered" evidence="11">
    <location>
        <begin position="194"/>
        <end position="218"/>
    </location>
</feature>
<feature type="compositionally biased region" description="Polar residues" evidence="11">
    <location>
        <begin position="119"/>
        <end position="135"/>
    </location>
</feature>
<keyword evidence="8" id="KW-0675">Receptor</keyword>
<keyword evidence="7" id="KW-0804">Transcription</keyword>
<evidence type="ECO:0000256" key="9">
    <source>
        <dbReference type="ARBA" id="ARBA00023242"/>
    </source>
</evidence>
<evidence type="ECO:0000313" key="14">
    <source>
        <dbReference type="Proteomes" id="UP000683360"/>
    </source>
</evidence>
<dbReference type="GO" id="GO:0000978">
    <property type="term" value="F:RNA polymerase II cis-regulatory region sequence-specific DNA binding"/>
    <property type="evidence" value="ECO:0007669"/>
    <property type="project" value="TreeGrafter"/>
</dbReference>
<evidence type="ECO:0000256" key="2">
    <source>
        <dbReference type="ARBA" id="ARBA00022723"/>
    </source>
</evidence>
<dbReference type="InterPro" id="IPR001628">
    <property type="entry name" value="Znf_hrmn_rcpt"/>
</dbReference>
<accession>A0A8S3TZC2</accession>
<keyword evidence="3" id="KW-0863">Zinc-finger</keyword>
<feature type="compositionally biased region" description="Polar residues" evidence="11">
    <location>
        <begin position="204"/>
        <end position="217"/>
    </location>
</feature>
<sequence>MDDKLPSFVNEDQDSQIKEADNINLLTNLPSIIGDEQHTNIPSIVSDNMFPKCDWDNNRFRFYMENEENEKKKVEEESKKNEDRVGIYDFPVEEKPKEKPPNRRFSFNKKINRVLNRTTADSQTKSSVSYSATPFSSTVTKSTCQTTTSEEQDVNIKRLLGSHIKLPLTLPISSGADSTPYNVSRDSDFSKHFDTFTHVGGSSDKPSQGNEQNNAENRNLEGSDLSKLHEMLTNGADFSKFLHNQDIENTLKSAKAYDPNTCNTVKSLEQEIIAEMMKGRHSSQMRVDNSFKNDHTINKSINQSMSQNCSLDNMKDDLSFGKSLDNIPFSRNLDNIPFNFVQPNNNGGNSSRQLQNTREGDNMGISHTQSDHSRMMSHSDDRKPVSIPQTVNAQTDDDNETGLQIVTNPNNAPRKPTYSSTTLKCLVCGDRSSGIHYGVLACEGCKGFFRRALQDIGDPARKRCFYGKNCQITVLTRNRCQYCRLQKCLQLGMSRSAAKLGRRSRKMRDMIKCMEDSVMEQALHGLLSLNPDISSEIMSTVMKQKTEDTSQENKLSQKSDSPPLDLSPPTLRSPSLSNDSLMNSLSRSNLPTPLGSVNHSPVNSPGLPVRNISNPPTSLPLNVGPPNPFANPMFMSLGQDMITSAMYYGAPQLFSQQGYTSPINLVKSERKICEDRSPVRSHEHMLSKSQYLSVDAMNAPRNRSSIDSVSAMSHQSYDNEDLESLDAISRRTSYDFSDEEIQVLNSRHFQNQMAMEHSNMSQMRNKIPGSNFFRKPQYQTLQHRAGVNPDTRPPSLESGGGDNSRPSSVCSQRNSPYPGRQNNPSPFQGTSNNPRHSQDLPIIHLHSQDLQTIRLHSKGMNQ</sequence>
<dbReference type="GO" id="GO:0005634">
    <property type="term" value="C:nucleus"/>
    <property type="evidence" value="ECO:0007669"/>
    <property type="project" value="UniProtKB-SubCell"/>
</dbReference>
<feature type="region of interest" description="Disordered" evidence="11">
    <location>
        <begin position="783"/>
        <end position="839"/>
    </location>
</feature>
<dbReference type="SUPFAM" id="SSF57716">
    <property type="entry name" value="Glucocorticoid receptor-like (DNA-binding domain)"/>
    <property type="match status" value="1"/>
</dbReference>
<feature type="compositionally biased region" description="Low complexity" evidence="11">
    <location>
        <begin position="556"/>
        <end position="590"/>
    </location>
</feature>
<dbReference type="CDD" id="cd06916">
    <property type="entry name" value="NR_DBD_like"/>
    <property type="match status" value="1"/>
</dbReference>
<keyword evidence="4" id="KW-0862">Zinc</keyword>
<organism evidence="13 14">
    <name type="scientific">Mytilus edulis</name>
    <name type="common">Blue mussel</name>
    <dbReference type="NCBI Taxonomy" id="6550"/>
    <lineage>
        <taxon>Eukaryota</taxon>
        <taxon>Metazoa</taxon>
        <taxon>Spiralia</taxon>
        <taxon>Lophotrochozoa</taxon>
        <taxon>Mollusca</taxon>
        <taxon>Bivalvia</taxon>
        <taxon>Autobranchia</taxon>
        <taxon>Pteriomorphia</taxon>
        <taxon>Mytilida</taxon>
        <taxon>Mytiloidea</taxon>
        <taxon>Mytilidae</taxon>
        <taxon>Mytilinae</taxon>
        <taxon>Mytilus</taxon>
    </lineage>
</organism>
<dbReference type="InterPro" id="IPR013088">
    <property type="entry name" value="Znf_NHR/GATA"/>
</dbReference>
<evidence type="ECO:0000256" key="8">
    <source>
        <dbReference type="ARBA" id="ARBA00023170"/>
    </source>
</evidence>
<dbReference type="AlphaFoldDB" id="A0A8S3TZC2"/>
<reference evidence="13" key="1">
    <citation type="submission" date="2021-03" db="EMBL/GenBank/DDBJ databases">
        <authorList>
            <person name="Bekaert M."/>
        </authorList>
    </citation>
    <scope>NUCLEOTIDE SEQUENCE</scope>
</reference>
<dbReference type="PROSITE" id="PS51030">
    <property type="entry name" value="NUCLEAR_REC_DBD_2"/>
    <property type="match status" value="1"/>
</dbReference>
<comment type="subcellular location">
    <subcellularLocation>
        <location evidence="1">Nucleus</location>
    </subcellularLocation>
</comment>
<keyword evidence="14" id="KW-1185">Reference proteome</keyword>
<feature type="compositionally biased region" description="Basic and acidic residues" evidence="11">
    <location>
        <begin position="369"/>
        <end position="384"/>
    </location>
</feature>
<dbReference type="EMBL" id="CAJPWZ010002367">
    <property type="protein sequence ID" value="CAG2236718.1"/>
    <property type="molecule type" value="Genomic_DNA"/>
</dbReference>
<evidence type="ECO:0000256" key="11">
    <source>
        <dbReference type="SAM" id="MobiDB-lite"/>
    </source>
</evidence>
<keyword evidence="6" id="KW-0238">DNA-binding</keyword>
<evidence type="ECO:0000256" key="3">
    <source>
        <dbReference type="ARBA" id="ARBA00022771"/>
    </source>
</evidence>
<keyword evidence="2" id="KW-0479">Metal-binding</keyword>
<evidence type="ECO:0000256" key="4">
    <source>
        <dbReference type="ARBA" id="ARBA00022833"/>
    </source>
</evidence>
<evidence type="ECO:0000256" key="6">
    <source>
        <dbReference type="ARBA" id="ARBA00023125"/>
    </source>
</evidence>
<dbReference type="PANTHER" id="PTHR45805:SF2">
    <property type="entry name" value="NUCLEAR HORMONE RECEPTOR HR3-RELATED"/>
    <property type="match status" value="1"/>
</dbReference>
<name>A0A8S3TZC2_MYTED</name>
<dbReference type="GO" id="GO:0008270">
    <property type="term" value="F:zinc ion binding"/>
    <property type="evidence" value="ECO:0007669"/>
    <property type="project" value="UniProtKB-KW"/>
</dbReference>
<feature type="compositionally biased region" description="Polar residues" evidence="11">
    <location>
        <begin position="401"/>
        <end position="415"/>
    </location>
</feature>
<dbReference type="SMART" id="SM00399">
    <property type="entry name" value="ZnF_C4"/>
    <property type="match status" value="1"/>
</dbReference>